<sequence length="77" mass="8481">MYRSDEGEGGGGEKEEEEEKAQRLCGESRGETADSPISCKPLSSNRATSLSEIFADNHEDENIIIISLSDTNIIEKY</sequence>
<accession>A0A834JVA0</accession>
<comment type="caution">
    <text evidence="2">The sequence shown here is derived from an EMBL/GenBank/DDBJ whole genome shotgun (WGS) entry which is preliminary data.</text>
</comment>
<feature type="compositionally biased region" description="Basic and acidic residues" evidence="1">
    <location>
        <begin position="20"/>
        <end position="32"/>
    </location>
</feature>
<organism evidence="2 3">
    <name type="scientific">Vespula pensylvanica</name>
    <name type="common">Western yellow jacket</name>
    <name type="synonym">Wasp</name>
    <dbReference type="NCBI Taxonomy" id="30213"/>
    <lineage>
        <taxon>Eukaryota</taxon>
        <taxon>Metazoa</taxon>
        <taxon>Ecdysozoa</taxon>
        <taxon>Arthropoda</taxon>
        <taxon>Hexapoda</taxon>
        <taxon>Insecta</taxon>
        <taxon>Pterygota</taxon>
        <taxon>Neoptera</taxon>
        <taxon>Endopterygota</taxon>
        <taxon>Hymenoptera</taxon>
        <taxon>Apocrita</taxon>
        <taxon>Aculeata</taxon>
        <taxon>Vespoidea</taxon>
        <taxon>Vespidae</taxon>
        <taxon>Vespinae</taxon>
        <taxon>Vespula</taxon>
    </lineage>
</organism>
<dbReference type="AlphaFoldDB" id="A0A834JVA0"/>
<protein>
    <submittedName>
        <fullName evidence="2">Uncharacterized protein</fullName>
    </submittedName>
</protein>
<evidence type="ECO:0000313" key="3">
    <source>
        <dbReference type="Proteomes" id="UP000600918"/>
    </source>
</evidence>
<evidence type="ECO:0000313" key="2">
    <source>
        <dbReference type="EMBL" id="KAF7392206.1"/>
    </source>
</evidence>
<name>A0A834JVA0_VESPE</name>
<feature type="region of interest" description="Disordered" evidence="1">
    <location>
        <begin position="1"/>
        <end position="43"/>
    </location>
</feature>
<dbReference type="Proteomes" id="UP000600918">
    <property type="component" value="Unassembled WGS sequence"/>
</dbReference>
<dbReference type="EMBL" id="JACSDY010000022">
    <property type="protein sequence ID" value="KAF7392206.1"/>
    <property type="molecule type" value="Genomic_DNA"/>
</dbReference>
<evidence type="ECO:0000256" key="1">
    <source>
        <dbReference type="SAM" id="MobiDB-lite"/>
    </source>
</evidence>
<reference evidence="2" key="1">
    <citation type="journal article" date="2020" name="G3 (Bethesda)">
        <title>High-Quality Assemblies for Three Invasive Social Wasps from the &lt;i&gt;Vespula&lt;/i&gt; Genus.</title>
        <authorList>
            <person name="Harrop T.W.R."/>
            <person name="Guhlin J."/>
            <person name="McLaughlin G.M."/>
            <person name="Permina E."/>
            <person name="Stockwell P."/>
            <person name="Gilligan J."/>
            <person name="Le Lec M.F."/>
            <person name="Gruber M.A.M."/>
            <person name="Quinn O."/>
            <person name="Lovegrove M."/>
            <person name="Duncan E.J."/>
            <person name="Remnant E.J."/>
            <person name="Van Eeckhoven J."/>
            <person name="Graham B."/>
            <person name="Knapp R.A."/>
            <person name="Langford K.W."/>
            <person name="Kronenberg Z."/>
            <person name="Press M.O."/>
            <person name="Eacker S.M."/>
            <person name="Wilson-Rankin E.E."/>
            <person name="Purcell J."/>
            <person name="Lester P.J."/>
            <person name="Dearden P.K."/>
        </authorList>
    </citation>
    <scope>NUCLEOTIDE SEQUENCE</scope>
    <source>
        <strain evidence="2">Volc-1</strain>
    </source>
</reference>
<gene>
    <name evidence="2" type="ORF">H0235_017205</name>
</gene>
<proteinExistence type="predicted"/>
<keyword evidence="3" id="KW-1185">Reference proteome</keyword>